<proteinExistence type="predicted"/>
<protein>
    <submittedName>
        <fullName evidence="1">3'-phosphoadenosine 5'-phosphosulfate sulfotransferase (PAPS reductase)/FAD synthetase</fullName>
    </submittedName>
</protein>
<dbReference type="STRING" id="560819.SAMN05428998_14439"/>
<reference evidence="1 2" key="1">
    <citation type="submission" date="2017-04" db="EMBL/GenBank/DDBJ databases">
        <authorList>
            <person name="Afonso C.L."/>
            <person name="Miller P.J."/>
            <person name="Scott M.A."/>
            <person name="Spackman E."/>
            <person name="Goraichik I."/>
            <person name="Dimitrov K.M."/>
            <person name="Suarez D.L."/>
            <person name="Swayne D.E."/>
        </authorList>
    </citation>
    <scope>NUCLEOTIDE SEQUENCE [LARGE SCALE GENOMIC DNA]</scope>
    <source>
        <strain evidence="1 2">USBA 355</strain>
    </source>
</reference>
<sequence length="281" mass="31323">MNALFPPPADTSTIRLRALSLGAGVQSTTLALMAAHGEIGPMPDCAIFADTGWEPKAVYEHLAWLRSPNVLPFPVHIVTAGNIRDGLVRGAQGERWASIPASTKSASGKVGMIRRQCTKELKIVPIRRKVRELVGLAGKRSPDRPVVEQWIGISLDEIVRMKMSFEPWQVNRWPLIELGMTRRDCLRWLERHGYPMPPKSTCIGCPYHSDAMWRQMRAEDPDGFPDAVAIDRLIRTGFRNLRGEVYLHRSCVPLDEADLDTPADKGQLDLFADECDGMCGV</sequence>
<dbReference type="Gene3D" id="3.40.50.620">
    <property type="entry name" value="HUPs"/>
    <property type="match status" value="1"/>
</dbReference>
<dbReference type="Proteomes" id="UP000192917">
    <property type="component" value="Unassembled WGS sequence"/>
</dbReference>
<keyword evidence="2" id="KW-1185">Reference proteome</keyword>
<keyword evidence="1" id="KW-0808">Transferase</keyword>
<dbReference type="SUPFAM" id="SSF52402">
    <property type="entry name" value="Adenine nucleotide alpha hydrolases-like"/>
    <property type="match status" value="1"/>
</dbReference>
<gene>
    <name evidence="1" type="ORF">SAMN05428998_14439</name>
</gene>
<evidence type="ECO:0000313" key="2">
    <source>
        <dbReference type="Proteomes" id="UP000192917"/>
    </source>
</evidence>
<dbReference type="AlphaFoldDB" id="A0A1Y6CWD3"/>
<accession>A0A1Y6CWD3</accession>
<dbReference type="EMBL" id="FWZX01000044">
    <property type="protein sequence ID" value="SMF81724.1"/>
    <property type="molecule type" value="Genomic_DNA"/>
</dbReference>
<name>A0A1Y6CWD3_9PROT</name>
<dbReference type="InterPro" id="IPR014729">
    <property type="entry name" value="Rossmann-like_a/b/a_fold"/>
</dbReference>
<dbReference type="RefSeq" id="WP_085126745.1">
    <property type="nucleotide sequence ID" value="NZ_FWZX01000044.1"/>
</dbReference>
<organism evidence="1 2">
    <name type="scientific">Tistlia consotensis USBA 355</name>
    <dbReference type="NCBI Taxonomy" id="560819"/>
    <lineage>
        <taxon>Bacteria</taxon>
        <taxon>Pseudomonadati</taxon>
        <taxon>Pseudomonadota</taxon>
        <taxon>Alphaproteobacteria</taxon>
        <taxon>Rhodospirillales</taxon>
        <taxon>Rhodovibrionaceae</taxon>
        <taxon>Tistlia</taxon>
    </lineage>
</organism>
<dbReference type="GO" id="GO:0016740">
    <property type="term" value="F:transferase activity"/>
    <property type="evidence" value="ECO:0007669"/>
    <property type="project" value="UniProtKB-KW"/>
</dbReference>
<evidence type="ECO:0000313" key="1">
    <source>
        <dbReference type="EMBL" id="SMF81724.1"/>
    </source>
</evidence>